<dbReference type="RefSeq" id="WP_047762600.1">
    <property type="nucleotide sequence ID" value="NZ_LAQL01000002.1"/>
</dbReference>
<dbReference type="Pfam" id="PF05437">
    <property type="entry name" value="AzlD"/>
    <property type="match status" value="1"/>
</dbReference>
<evidence type="ECO:0000256" key="1">
    <source>
        <dbReference type="SAM" id="Phobius"/>
    </source>
</evidence>
<dbReference type="Proteomes" id="UP000035444">
    <property type="component" value="Unassembled WGS sequence"/>
</dbReference>
<dbReference type="EMBL" id="LAQL01000002">
    <property type="protein sequence ID" value="KLN62479.1"/>
    <property type="molecule type" value="Genomic_DNA"/>
</dbReference>
<evidence type="ECO:0000313" key="3">
    <source>
        <dbReference type="Proteomes" id="UP000035444"/>
    </source>
</evidence>
<feature type="transmembrane region" description="Helical" evidence="1">
    <location>
        <begin position="6"/>
        <end position="25"/>
    </location>
</feature>
<feature type="transmembrane region" description="Helical" evidence="1">
    <location>
        <begin position="37"/>
        <end position="56"/>
    </location>
</feature>
<dbReference type="OrthoDB" id="8942869at2"/>
<feature type="transmembrane region" description="Helical" evidence="1">
    <location>
        <begin position="87"/>
        <end position="104"/>
    </location>
</feature>
<sequence length="105" mass="11165">MAEALMIAGMTAVTFSIRYVLLASAGHFTFPAWAKTALDFVPPAVLTAIIVPAVLMPNGDDIEFSLQNASLLAACVAVIVGLIRKDLLTTIVIGMIAFGLFKWLL</sequence>
<organism evidence="2 3">
    <name type="scientific">Kiloniella spongiae</name>
    <dbReference type="NCBI Taxonomy" id="1489064"/>
    <lineage>
        <taxon>Bacteria</taxon>
        <taxon>Pseudomonadati</taxon>
        <taxon>Pseudomonadota</taxon>
        <taxon>Alphaproteobacteria</taxon>
        <taxon>Rhodospirillales</taxon>
        <taxon>Kiloniellaceae</taxon>
        <taxon>Kiloniella</taxon>
    </lineage>
</organism>
<dbReference type="AlphaFoldDB" id="A0A0H2MIX9"/>
<keyword evidence="1" id="KW-0472">Membrane</keyword>
<keyword evidence="1" id="KW-1133">Transmembrane helix</keyword>
<reference evidence="2 3" key="1">
    <citation type="submission" date="2015-03" db="EMBL/GenBank/DDBJ databases">
        <title>Genome Sequence of Kiloniella spongiae MEBiC09566, isolated from a marine sponge.</title>
        <authorList>
            <person name="Shao Z."/>
            <person name="Wang L."/>
            <person name="Li X."/>
        </authorList>
    </citation>
    <scope>NUCLEOTIDE SEQUENCE [LARGE SCALE GENOMIC DNA]</scope>
    <source>
        <strain evidence="2 3">MEBiC09566</strain>
    </source>
</reference>
<accession>A0A0H2MIX9</accession>
<proteinExistence type="predicted"/>
<comment type="caution">
    <text evidence="2">The sequence shown here is derived from an EMBL/GenBank/DDBJ whole genome shotgun (WGS) entry which is preliminary data.</text>
</comment>
<feature type="transmembrane region" description="Helical" evidence="1">
    <location>
        <begin position="62"/>
        <end position="80"/>
    </location>
</feature>
<keyword evidence="1" id="KW-0812">Transmembrane</keyword>
<protein>
    <submittedName>
        <fullName evidence="2">Branched-chain amino acid transport</fullName>
    </submittedName>
</protein>
<dbReference type="PATRIC" id="fig|1489064.4.peg.1531"/>
<dbReference type="InterPro" id="IPR008407">
    <property type="entry name" value="Brnchd-chn_aa_trnsp_AzlD"/>
</dbReference>
<dbReference type="STRING" id="1489064.WH96_03010"/>
<keyword evidence="3" id="KW-1185">Reference proteome</keyword>
<name>A0A0H2MIX9_9PROT</name>
<gene>
    <name evidence="2" type="ORF">WH96_03010</name>
</gene>
<evidence type="ECO:0000313" key="2">
    <source>
        <dbReference type="EMBL" id="KLN62479.1"/>
    </source>
</evidence>